<dbReference type="AlphaFoldDB" id="A0A454XJY1"/>
<proteinExistence type="predicted"/>
<protein>
    <submittedName>
        <fullName evidence="1">Uncharacterized protein</fullName>
    </submittedName>
</protein>
<evidence type="ECO:0000313" key="2">
    <source>
        <dbReference type="Proteomes" id="UP000005239"/>
    </source>
</evidence>
<dbReference type="EnsemblMetazoa" id="PPA46049.1">
    <property type="protein sequence ID" value="PPA46049.1"/>
    <property type="gene ID" value="WBGene00284418"/>
</dbReference>
<organism evidence="1 2">
    <name type="scientific">Pristionchus pacificus</name>
    <name type="common">Parasitic nematode worm</name>
    <dbReference type="NCBI Taxonomy" id="54126"/>
    <lineage>
        <taxon>Eukaryota</taxon>
        <taxon>Metazoa</taxon>
        <taxon>Ecdysozoa</taxon>
        <taxon>Nematoda</taxon>
        <taxon>Chromadorea</taxon>
        <taxon>Rhabditida</taxon>
        <taxon>Rhabditina</taxon>
        <taxon>Diplogasteromorpha</taxon>
        <taxon>Diplogasteroidea</taxon>
        <taxon>Neodiplogasteridae</taxon>
        <taxon>Pristionchus</taxon>
    </lineage>
</organism>
<dbReference type="Proteomes" id="UP000005239">
    <property type="component" value="Unassembled WGS sequence"/>
</dbReference>
<evidence type="ECO:0000313" key="1">
    <source>
        <dbReference type="EnsemblMetazoa" id="PPA46049.1"/>
    </source>
</evidence>
<name>A0A454XJY1_PRIPA</name>
<reference evidence="1" key="2">
    <citation type="submission" date="2022-06" db="UniProtKB">
        <authorList>
            <consortium name="EnsemblMetazoa"/>
        </authorList>
    </citation>
    <scope>IDENTIFICATION</scope>
    <source>
        <strain evidence="1">PS312</strain>
    </source>
</reference>
<dbReference type="OrthoDB" id="5856526at2759"/>
<sequence length="72" mass="8073">MIACPQGLKGPQYDQKSEMNCNTGLCYWRNETEVCVCEETKWTGANCEEALPCAIAKCNNGRCEPYNHTIIP</sequence>
<keyword evidence="2" id="KW-1185">Reference proteome</keyword>
<accession>A0A8R1V471</accession>
<gene>
    <name evidence="1" type="primary">WBGene00284418</name>
</gene>
<reference evidence="2" key="1">
    <citation type="journal article" date="2008" name="Nat. Genet.">
        <title>The Pristionchus pacificus genome provides a unique perspective on nematode lifestyle and parasitism.</title>
        <authorList>
            <person name="Dieterich C."/>
            <person name="Clifton S.W."/>
            <person name="Schuster L.N."/>
            <person name="Chinwalla A."/>
            <person name="Delehaunty K."/>
            <person name="Dinkelacker I."/>
            <person name="Fulton L."/>
            <person name="Fulton R."/>
            <person name="Godfrey J."/>
            <person name="Minx P."/>
            <person name="Mitreva M."/>
            <person name="Roeseler W."/>
            <person name="Tian H."/>
            <person name="Witte H."/>
            <person name="Yang S.P."/>
            <person name="Wilson R.K."/>
            <person name="Sommer R.J."/>
        </authorList>
    </citation>
    <scope>NUCLEOTIDE SEQUENCE [LARGE SCALE GENOMIC DNA]</scope>
    <source>
        <strain evidence="2">PS312</strain>
    </source>
</reference>
<accession>A0A454XJY1</accession>